<comment type="caution">
    <text evidence="2">The sequence shown here is derived from an EMBL/GenBank/DDBJ whole genome shotgun (WGS) entry which is preliminary data.</text>
</comment>
<organism evidence="2 3">
    <name type="scientific">Engystomops pustulosus</name>
    <name type="common">Tungara frog</name>
    <name type="synonym">Physalaemus pustulosus</name>
    <dbReference type="NCBI Taxonomy" id="76066"/>
    <lineage>
        <taxon>Eukaryota</taxon>
        <taxon>Metazoa</taxon>
        <taxon>Chordata</taxon>
        <taxon>Craniata</taxon>
        <taxon>Vertebrata</taxon>
        <taxon>Euteleostomi</taxon>
        <taxon>Amphibia</taxon>
        <taxon>Batrachia</taxon>
        <taxon>Anura</taxon>
        <taxon>Neobatrachia</taxon>
        <taxon>Hyloidea</taxon>
        <taxon>Leptodactylidae</taxon>
        <taxon>Leiuperinae</taxon>
        <taxon>Engystomops</taxon>
    </lineage>
</organism>
<proteinExistence type="predicted"/>
<keyword evidence="3" id="KW-1185">Reference proteome</keyword>
<dbReference type="EMBL" id="WNYA01073548">
    <property type="protein sequence ID" value="KAG8535235.1"/>
    <property type="molecule type" value="Genomic_DNA"/>
</dbReference>
<keyword evidence="1" id="KW-0732">Signal</keyword>
<protein>
    <submittedName>
        <fullName evidence="2">Uncharacterized protein</fullName>
    </submittedName>
</protein>
<evidence type="ECO:0000313" key="3">
    <source>
        <dbReference type="Proteomes" id="UP000824782"/>
    </source>
</evidence>
<accession>A0AAV6YJU7</accession>
<dbReference type="Proteomes" id="UP000824782">
    <property type="component" value="Unassembled WGS sequence"/>
</dbReference>
<sequence>MCLYAVVWAVPACIRAQLTDQGNNSFNDSKNGKTFPRKITEGCHRTGFYILGNCKFLC</sequence>
<evidence type="ECO:0000313" key="2">
    <source>
        <dbReference type="EMBL" id="KAG8535235.1"/>
    </source>
</evidence>
<name>A0AAV6YJU7_ENGPU</name>
<evidence type="ECO:0000256" key="1">
    <source>
        <dbReference type="SAM" id="SignalP"/>
    </source>
</evidence>
<reference evidence="2" key="1">
    <citation type="thesis" date="2020" institute="ProQuest LLC" country="789 East Eisenhower Parkway, Ann Arbor, MI, USA">
        <title>Comparative Genomics and Chromosome Evolution.</title>
        <authorList>
            <person name="Mudd A.B."/>
        </authorList>
    </citation>
    <scope>NUCLEOTIDE SEQUENCE</scope>
    <source>
        <strain evidence="2">237g6f4</strain>
        <tissue evidence="2">Blood</tissue>
    </source>
</reference>
<feature type="signal peptide" evidence="1">
    <location>
        <begin position="1"/>
        <end position="16"/>
    </location>
</feature>
<dbReference type="AlphaFoldDB" id="A0AAV6YJU7"/>
<feature type="chain" id="PRO_5043922036" evidence="1">
    <location>
        <begin position="17"/>
        <end position="58"/>
    </location>
</feature>
<gene>
    <name evidence="2" type="ORF">GDO81_029073</name>
</gene>